<evidence type="ECO:0000313" key="1">
    <source>
        <dbReference type="EMBL" id="KAJ4728276.1"/>
    </source>
</evidence>
<comment type="caution">
    <text evidence="1">The sequence shown here is derived from an EMBL/GenBank/DDBJ whole genome shotgun (WGS) entry which is preliminary data.</text>
</comment>
<accession>A0ACC1YXQ0</accession>
<reference evidence="1 2" key="1">
    <citation type="journal article" date="2023" name="Science">
        <title>Complex scaffold remodeling in plant triterpene biosynthesis.</title>
        <authorList>
            <person name="De La Pena R."/>
            <person name="Hodgson H."/>
            <person name="Liu J.C."/>
            <person name="Stephenson M.J."/>
            <person name="Martin A.C."/>
            <person name="Owen C."/>
            <person name="Harkess A."/>
            <person name="Leebens-Mack J."/>
            <person name="Jimenez L.E."/>
            <person name="Osbourn A."/>
            <person name="Sattely E.S."/>
        </authorList>
    </citation>
    <scope>NUCLEOTIDE SEQUENCE [LARGE SCALE GENOMIC DNA]</scope>
    <source>
        <strain evidence="2">cv. JPN11</strain>
        <tissue evidence="1">Leaf</tissue>
    </source>
</reference>
<dbReference type="Proteomes" id="UP001164539">
    <property type="component" value="Chromosome 1"/>
</dbReference>
<sequence>MAKRSLRRPVRYEKDQLGCMWGFISIFDFRHGRFTQKLLSDRRRSSRYAAGDGNAINKLGTLTWLDVNEGTFDDEESKTPAADTGKPSVKKLMEEEMINEQDTKKEINNAEVEPKHSHKEQGSPRKKTGKRMKKARKKSCDSIDLDAPENLRAEQQCHQNSEHQSTGSLDIDNVMEEFCHQIHQKSISYMEHEQAGDLDVQSNQKNPVLEEKLREAIKLLISQKLIKGKHLSEDGEIHPSTEQLADALQILGSDAEVFVKHLQDPNSLLVKCIQNFPDTQLEKDEDSMSLAGSNLSEQELGNLRRSDDLVNHKHRKFFRRKVKSQERSPSNGEKTSQASNRIVILKPGPTGLQNPEIESAIGSSPEAHYVMRNKVPNERIGSHPFLSEIKRKLKYAMGKEHHANGIQKRLSYDCQNLGDRDRGIKENVGMNSPTKDHFFIEKIARPVGVKKADKNKTGKLKDSELGTEFETADLSKQRVSNIYLEAKKHLSEILSTGDENVDSSSGRVPKTLGRILSLPEYNSSPVGSPGRNWENGFVTAQMRYVDSDKFHQVNENTSSPKQDSHVSHLGETIKGLEIEPCISDESSDNKAQAPTLNSNTSVEQIHANEMKETSFSVGDELSSRGDVEIVKTNEIVVEEESSVLDAPCEPSCFSSIDDDEQNEDESVICNGQKDSNMKEDLGSSEDNQLPCSPLASPSNTLVTKKLEDQETAIDVLERPSPVSVLEPLFVEDDISPASTRCHTVQPLQIQFEEHASSAAVQNIQMKSSVEDKESMFEYVKAVLQVSDLNWDELCVKSLSTDQLLDPSLFDEVEFSPDKLCYEQKLLFDLINEVLLEICGHYFGCLPWVSFVKSHIRPVPNKENALSDVWEGVLWHLIPLPLPHTLEQTVRKDMAKSGTWMDLRFDADNVGIEMGDAILEELMEDTILSCVNENPESEYALPLDKLKESESSTNSESGWTS</sequence>
<name>A0ACC1YXQ0_MELAZ</name>
<protein>
    <submittedName>
        <fullName evidence="1">Phosphatidylinositol N-acetyglucosaminlytransferase subunit P-like protein</fullName>
    </submittedName>
</protein>
<evidence type="ECO:0000313" key="2">
    <source>
        <dbReference type="Proteomes" id="UP001164539"/>
    </source>
</evidence>
<proteinExistence type="predicted"/>
<gene>
    <name evidence="1" type="ORF">OWV82_001239</name>
</gene>
<keyword evidence="2" id="KW-1185">Reference proteome</keyword>
<organism evidence="1 2">
    <name type="scientific">Melia azedarach</name>
    <name type="common">Chinaberry tree</name>
    <dbReference type="NCBI Taxonomy" id="155640"/>
    <lineage>
        <taxon>Eukaryota</taxon>
        <taxon>Viridiplantae</taxon>
        <taxon>Streptophyta</taxon>
        <taxon>Embryophyta</taxon>
        <taxon>Tracheophyta</taxon>
        <taxon>Spermatophyta</taxon>
        <taxon>Magnoliopsida</taxon>
        <taxon>eudicotyledons</taxon>
        <taxon>Gunneridae</taxon>
        <taxon>Pentapetalae</taxon>
        <taxon>rosids</taxon>
        <taxon>malvids</taxon>
        <taxon>Sapindales</taxon>
        <taxon>Meliaceae</taxon>
        <taxon>Melia</taxon>
    </lineage>
</organism>
<dbReference type="EMBL" id="CM051394">
    <property type="protein sequence ID" value="KAJ4728276.1"/>
    <property type="molecule type" value="Genomic_DNA"/>
</dbReference>